<accession>A0ABQ3ZSA9</accession>
<dbReference type="Proteomes" id="UP000603200">
    <property type="component" value="Unassembled WGS sequence"/>
</dbReference>
<comment type="caution">
    <text evidence="2">The sequence shown here is derived from an EMBL/GenBank/DDBJ whole genome shotgun (WGS) entry which is preliminary data.</text>
</comment>
<evidence type="ECO:0000313" key="3">
    <source>
        <dbReference type="Proteomes" id="UP000603200"/>
    </source>
</evidence>
<feature type="compositionally biased region" description="Basic and acidic residues" evidence="1">
    <location>
        <begin position="53"/>
        <end position="68"/>
    </location>
</feature>
<feature type="compositionally biased region" description="Low complexity" evidence="1">
    <location>
        <begin position="38"/>
        <end position="49"/>
    </location>
</feature>
<evidence type="ECO:0000256" key="1">
    <source>
        <dbReference type="SAM" id="MobiDB-lite"/>
    </source>
</evidence>
<feature type="region of interest" description="Disordered" evidence="1">
    <location>
        <begin position="26"/>
        <end position="98"/>
    </location>
</feature>
<reference evidence="2 3" key="1">
    <citation type="submission" date="2021-01" db="EMBL/GenBank/DDBJ databases">
        <title>Whole genome shotgun sequence of Actinoplanes humidus NBRC 14915.</title>
        <authorList>
            <person name="Komaki H."/>
            <person name="Tamura T."/>
        </authorList>
    </citation>
    <scope>NUCLEOTIDE SEQUENCE [LARGE SCALE GENOMIC DNA]</scope>
    <source>
        <strain evidence="2 3">NBRC 14915</strain>
    </source>
</reference>
<proteinExistence type="predicted"/>
<keyword evidence="3" id="KW-1185">Reference proteome</keyword>
<dbReference type="EMBL" id="BOMN01000057">
    <property type="protein sequence ID" value="GIE21398.1"/>
    <property type="molecule type" value="Genomic_DNA"/>
</dbReference>
<protein>
    <submittedName>
        <fullName evidence="2">Uncharacterized protein</fullName>
    </submittedName>
</protein>
<name>A0ABQ3ZSA9_9ACTN</name>
<evidence type="ECO:0000313" key="2">
    <source>
        <dbReference type="EMBL" id="GIE21398.1"/>
    </source>
</evidence>
<gene>
    <name evidence="2" type="ORF">Ahu01nite_045000</name>
</gene>
<sequence>MTLRACAVTSVPMPSPATTAIRATLTSTPSPRQDQAHRISLSRSSVRRSQIVDWKRSDSEQPPRDRGNDLTGAVTTKTRGFAPAGGATTTRDSDGVVTRRQIRHARVARTNASDAD</sequence>
<organism evidence="2 3">
    <name type="scientific">Winogradskya humida</name>
    <dbReference type="NCBI Taxonomy" id="113566"/>
    <lineage>
        <taxon>Bacteria</taxon>
        <taxon>Bacillati</taxon>
        <taxon>Actinomycetota</taxon>
        <taxon>Actinomycetes</taxon>
        <taxon>Micromonosporales</taxon>
        <taxon>Micromonosporaceae</taxon>
        <taxon>Winogradskya</taxon>
    </lineage>
</organism>